<accession>A0AAE0B4F2</accession>
<evidence type="ECO:0000313" key="23">
    <source>
        <dbReference type="Proteomes" id="UP001281410"/>
    </source>
</evidence>
<feature type="transmembrane region" description="Helical" evidence="20">
    <location>
        <begin position="322"/>
        <end position="344"/>
    </location>
</feature>
<dbReference type="GO" id="GO:0005524">
    <property type="term" value="F:ATP binding"/>
    <property type="evidence" value="ECO:0007669"/>
    <property type="project" value="UniProtKB-UniRule"/>
</dbReference>
<evidence type="ECO:0000256" key="14">
    <source>
        <dbReference type="ARBA" id="ARBA00022989"/>
    </source>
</evidence>
<evidence type="ECO:0000256" key="19">
    <source>
        <dbReference type="SAM" id="MobiDB-lite"/>
    </source>
</evidence>
<protein>
    <recommendedName>
        <fullName evidence="4">non-specific serine/threonine protein kinase</fullName>
        <ecNumber evidence="4">2.7.11.1</ecNumber>
    </recommendedName>
</protein>
<dbReference type="PANTHER" id="PTHR27007">
    <property type="match status" value="1"/>
</dbReference>
<dbReference type="EMBL" id="JANJYJ010000001">
    <property type="protein sequence ID" value="KAK3229826.1"/>
    <property type="molecule type" value="Genomic_DNA"/>
</dbReference>
<dbReference type="FunFam" id="3.30.200.20:FF:000810">
    <property type="entry name" value="L-type lectin-domain containing receptor kinase S.6"/>
    <property type="match status" value="1"/>
</dbReference>
<keyword evidence="13 18" id="KW-0067">ATP-binding</keyword>
<evidence type="ECO:0000256" key="18">
    <source>
        <dbReference type="PROSITE-ProRule" id="PRU10141"/>
    </source>
</evidence>
<dbReference type="CDD" id="cd06899">
    <property type="entry name" value="lectin_legume_LecRK_Arcelin_ConA"/>
    <property type="match status" value="1"/>
</dbReference>
<keyword evidence="10" id="KW-0430">Lectin</keyword>
<dbReference type="GO" id="GO:0005886">
    <property type="term" value="C:plasma membrane"/>
    <property type="evidence" value="ECO:0007669"/>
    <property type="project" value="UniProtKB-SubCell"/>
</dbReference>
<dbReference type="GO" id="GO:0002229">
    <property type="term" value="P:defense response to oomycetes"/>
    <property type="evidence" value="ECO:0007669"/>
    <property type="project" value="UniProtKB-ARBA"/>
</dbReference>
<dbReference type="GO" id="GO:0004674">
    <property type="term" value="F:protein serine/threonine kinase activity"/>
    <property type="evidence" value="ECO:0007669"/>
    <property type="project" value="UniProtKB-KW"/>
</dbReference>
<comment type="subcellular location">
    <subcellularLocation>
        <location evidence="1">Cell membrane</location>
        <topology evidence="1">Single-pass type I membrane protein</topology>
    </subcellularLocation>
</comment>
<evidence type="ECO:0000256" key="13">
    <source>
        <dbReference type="ARBA" id="ARBA00022840"/>
    </source>
</evidence>
<dbReference type="GO" id="GO:0030246">
    <property type="term" value="F:carbohydrate binding"/>
    <property type="evidence" value="ECO:0007669"/>
    <property type="project" value="UniProtKB-KW"/>
</dbReference>
<dbReference type="FunFam" id="2.60.120.200:FF:000313">
    <property type="entry name" value="L-type lectin-domain containing receptor kinase S.6"/>
    <property type="match status" value="1"/>
</dbReference>
<organism evidence="22 23">
    <name type="scientific">Dipteronia sinensis</name>
    <dbReference type="NCBI Taxonomy" id="43782"/>
    <lineage>
        <taxon>Eukaryota</taxon>
        <taxon>Viridiplantae</taxon>
        <taxon>Streptophyta</taxon>
        <taxon>Embryophyta</taxon>
        <taxon>Tracheophyta</taxon>
        <taxon>Spermatophyta</taxon>
        <taxon>Magnoliopsida</taxon>
        <taxon>eudicotyledons</taxon>
        <taxon>Gunneridae</taxon>
        <taxon>Pentapetalae</taxon>
        <taxon>rosids</taxon>
        <taxon>malvids</taxon>
        <taxon>Sapindales</taxon>
        <taxon>Sapindaceae</taxon>
        <taxon>Hippocastanoideae</taxon>
        <taxon>Acereae</taxon>
        <taxon>Dipteronia</taxon>
    </lineage>
</organism>
<reference evidence="22" key="1">
    <citation type="journal article" date="2023" name="Plant J.">
        <title>Genome sequences and population genomics provide insights into the demographic history, inbreeding, and mutation load of two 'living fossil' tree species of Dipteronia.</title>
        <authorList>
            <person name="Feng Y."/>
            <person name="Comes H.P."/>
            <person name="Chen J."/>
            <person name="Zhu S."/>
            <person name="Lu R."/>
            <person name="Zhang X."/>
            <person name="Li P."/>
            <person name="Qiu J."/>
            <person name="Olsen K.M."/>
            <person name="Qiu Y."/>
        </authorList>
    </citation>
    <scope>NUCLEOTIDE SEQUENCE</scope>
    <source>
        <strain evidence="22">NBL</strain>
    </source>
</reference>
<dbReference type="InterPro" id="IPR017441">
    <property type="entry name" value="Protein_kinase_ATP_BS"/>
</dbReference>
<keyword evidence="17" id="KW-0325">Glycoprotein</keyword>
<keyword evidence="16" id="KW-0675">Receptor</keyword>
<dbReference type="Gene3D" id="3.30.200.20">
    <property type="entry name" value="Phosphorylase Kinase, domain 1"/>
    <property type="match status" value="1"/>
</dbReference>
<evidence type="ECO:0000256" key="9">
    <source>
        <dbReference type="ARBA" id="ARBA00022729"/>
    </source>
</evidence>
<keyword evidence="12" id="KW-0418">Kinase</keyword>
<dbReference type="SUPFAM" id="SSF56112">
    <property type="entry name" value="Protein kinase-like (PK-like)"/>
    <property type="match status" value="1"/>
</dbReference>
<dbReference type="InterPro" id="IPR050528">
    <property type="entry name" value="L-type_Lectin-RKs"/>
</dbReference>
<evidence type="ECO:0000256" key="7">
    <source>
        <dbReference type="ARBA" id="ARBA00022679"/>
    </source>
</evidence>
<dbReference type="InterPro" id="IPR001220">
    <property type="entry name" value="Legume_lectin_dom"/>
</dbReference>
<dbReference type="Gene3D" id="1.10.510.10">
    <property type="entry name" value="Transferase(Phosphotransferase) domain 1"/>
    <property type="match status" value="1"/>
</dbReference>
<evidence type="ECO:0000256" key="10">
    <source>
        <dbReference type="ARBA" id="ARBA00022734"/>
    </source>
</evidence>
<name>A0AAE0B4F2_9ROSI</name>
<keyword evidence="23" id="KW-1185">Reference proteome</keyword>
<sequence length="707" mass="79118">MNILLNKTTRNQRSNKQKRQISIIHTPYNTMHSSCCFLFFWVTLFIFSFSSLSLPQPVNNITLYGDAHFRNEAISLTQELTCLSTSSSSRVGRALYLYPIRFLDTTTNTSASFSCRFSFFILPSSMCPFGDGFAFLITSNADSFSTYNGYMGLPGSPEDSFFAVEFDTSYDPSLGDINGNHIGIDVKTVISFASVDVESRGIDLKSGRHITAWIEYRDSLKLIRVWAGYSQIRPTNPVLVAQIDLSKQFKEYMHVGFSAANGPGSAIHIVDRWRFKTFAPYPSVNPIDMVEQGDCFMCDTADSGYGDVRERKTKIRDKAIEFGGLAAFVFSIIAIVGVICFLLVRNKRHFCRNKQGKQACPMQTNRVPTRLSLAKIKSATMGFDRNRIVGEGASATVYKGSLPSGGAVAIKRFNKANRFECTRNPFNTEFGTMAGCLRHKNLVQLQGWCCEGTELVLVYEYLPNESLDRILHNSTSSSNFLSWEKRVNILLGVASALTYLHEECERQIIHRDVKTCNIMLDADFNAKLGDFGLAEVYEHSCISREATIPAGTMGYLAPEYVYSGVPTQKSDVYSFGVVILEVATGRRPVDNDGVVIVDWVWNQWENGKLHEAADLRLRGRFDLLEMERMLTVGLSCVHPDHEKRPTVKQAARILKGEAPLPLLPPKKPKVNIRSFLPTTSEQVMNSGGDQSPGLDDQPWLTPRSHFS</sequence>
<dbReference type="Pfam" id="PF00069">
    <property type="entry name" value="Pkinase"/>
    <property type="match status" value="1"/>
</dbReference>
<gene>
    <name evidence="22" type="ORF">Dsin_001707</name>
</gene>
<dbReference type="SMART" id="SM00220">
    <property type="entry name" value="S_TKc"/>
    <property type="match status" value="1"/>
</dbReference>
<comment type="similarity">
    <text evidence="3">In the C-terminal section; belongs to the protein kinase superfamily. Ser/Thr protein kinase family.</text>
</comment>
<dbReference type="Pfam" id="PF00139">
    <property type="entry name" value="Lectin_legB"/>
    <property type="match status" value="1"/>
</dbReference>
<evidence type="ECO:0000313" key="22">
    <source>
        <dbReference type="EMBL" id="KAK3229826.1"/>
    </source>
</evidence>
<dbReference type="InterPro" id="IPR008271">
    <property type="entry name" value="Ser/Thr_kinase_AS"/>
</dbReference>
<feature type="compositionally biased region" description="Polar residues" evidence="19">
    <location>
        <begin position="676"/>
        <end position="689"/>
    </location>
</feature>
<dbReference type="EC" id="2.7.11.1" evidence="4"/>
<keyword evidence="15 20" id="KW-0472">Membrane</keyword>
<dbReference type="PROSITE" id="PS00107">
    <property type="entry name" value="PROTEIN_KINASE_ATP"/>
    <property type="match status" value="1"/>
</dbReference>
<evidence type="ECO:0000256" key="2">
    <source>
        <dbReference type="ARBA" id="ARBA00008536"/>
    </source>
</evidence>
<evidence type="ECO:0000256" key="11">
    <source>
        <dbReference type="ARBA" id="ARBA00022741"/>
    </source>
</evidence>
<keyword evidence="9" id="KW-0732">Signal</keyword>
<comment type="similarity">
    <text evidence="2">In the N-terminal section; belongs to the leguminous lectin family.</text>
</comment>
<evidence type="ECO:0000256" key="20">
    <source>
        <dbReference type="SAM" id="Phobius"/>
    </source>
</evidence>
<keyword evidence="11 18" id="KW-0547">Nucleotide-binding</keyword>
<dbReference type="SUPFAM" id="SSF49899">
    <property type="entry name" value="Concanavalin A-like lectins/glucanases"/>
    <property type="match status" value="1"/>
</dbReference>
<dbReference type="InterPro" id="IPR000719">
    <property type="entry name" value="Prot_kinase_dom"/>
</dbReference>
<evidence type="ECO:0000256" key="15">
    <source>
        <dbReference type="ARBA" id="ARBA00023136"/>
    </source>
</evidence>
<evidence type="ECO:0000256" key="16">
    <source>
        <dbReference type="ARBA" id="ARBA00023170"/>
    </source>
</evidence>
<feature type="region of interest" description="Disordered" evidence="19">
    <location>
        <begin position="676"/>
        <end position="707"/>
    </location>
</feature>
<evidence type="ECO:0000256" key="8">
    <source>
        <dbReference type="ARBA" id="ARBA00022692"/>
    </source>
</evidence>
<keyword evidence="5" id="KW-1003">Cell membrane</keyword>
<feature type="domain" description="Protein kinase" evidence="21">
    <location>
        <begin position="383"/>
        <end position="663"/>
    </location>
</feature>
<dbReference type="AlphaFoldDB" id="A0AAE0B4F2"/>
<dbReference type="FunFam" id="1.10.510.10:FF:000342">
    <property type="entry name" value="L-type lectin-domain containing receptor kinase VIII.1"/>
    <property type="match status" value="1"/>
</dbReference>
<dbReference type="PROSITE" id="PS00108">
    <property type="entry name" value="PROTEIN_KINASE_ST"/>
    <property type="match status" value="1"/>
</dbReference>
<evidence type="ECO:0000259" key="21">
    <source>
        <dbReference type="PROSITE" id="PS50011"/>
    </source>
</evidence>
<dbReference type="InterPro" id="IPR013320">
    <property type="entry name" value="ConA-like_dom_sf"/>
</dbReference>
<evidence type="ECO:0000256" key="6">
    <source>
        <dbReference type="ARBA" id="ARBA00022527"/>
    </source>
</evidence>
<proteinExistence type="inferred from homology"/>
<evidence type="ECO:0000256" key="12">
    <source>
        <dbReference type="ARBA" id="ARBA00022777"/>
    </source>
</evidence>
<dbReference type="Gene3D" id="2.60.120.200">
    <property type="match status" value="1"/>
</dbReference>
<evidence type="ECO:0000256" key="1">
    <source>
        <dbReference type="ARBA" id="ARBA00004251"/>
    </source>
</evidence>
<keyword evidence="14 20" id="KW-1133">Transmembrane helix</keyword>
<keyword evidence="7" id="KW-0808">Transferase</keyword>
<evidence type="ECO:0000256" key="5">
    <source>
        <dbReference type="ARBA" id="ARBA00022475"/>
    </source>
</evidence>
<dbReference type="Proteomes" id="UP001281410">
    <property type="component" value="Unassembled WGS sequence"/>
</dbReference>
<evidence type="ECO:0000256" key="3">
    <source>
        <dbReference type="ARBA" id="ARBA00010217"/>
    </source>
</evidence>
<dbReference type="PROSITE" id="PS50011">
    <property type="entry name" value="PROTEIN_KINASE_DOM"/>
    <property type="match status" value="1"/>
</dbReference>
<feature type="binding site" evidence="18">
    <location>
        <position position="411"/>
    </location>
    <ligand>
        <name>ATP</name>
        <dbReference type="ChEBI" id="CHEBI:30616"/>
    </ligand>
</feature>
<keyword evidence="8 20" id="KW-0812">Transmembrane</keyword>
<keyword evidence="6" id="KW-0723">Serine/threonine-protein kinase</keyword>
<dbReference type="InterPro" id="IPR011009">
    <property type="entry name" value="Kinase-like_dom_sf"/>
</dbReference>
<dbReference type="CDD" id="cd14066">
    <property type="entry name" value="STKc_IRAK"/>
    <property type="match status" value="1"/>
</dbReference>
<comment type="caution">
    <text evidence="22">The sequence shown here is derived from an EMBL/GenBank/DDBJ whole genome shotgun (WGS) entry which is preliminary data.</text>
</comment>
<evidence type="ECO:0000256" key="17">
    <source>
        <dbReference type="ARBA" id="ARBA00023180"/>
    </source>
</evidence>
<evidence type="ECO:0000256" key="4">
    <source>
        <dbReference type="ARBA" id="ARBA00012513"/>
    </source>
</evidence>